<dbReference type="GO" id="GO:0016020">
    <property type="term" value="C:membrane"/>
    <property type="evidence" value="ECO:0007669"/>
    <property type="project" value="UniProtKB-SubCell"/>
</dbReference>
<dbReference type="eggNOG" id="COG2246">
    <property type="taxonomic scope" value="Bacteria"/>
</dbReference>
<dbReference type="eggNOG" id="COG0463">
    <property type="taxonomic scope" value="Bacteria"/>
</dbReference>
<dbReference type="GO" id="GO:0004582">
    <property type="term" value="F:dolichyl-phosphate beta-D-mannosyltransferase activity"/>
    <property type="evidence" value="ECO:0007669"/>
    <property type="project" value="UniProtKB-EC"/>
</dbReference>
<dbReference type="CAZy" id="GT2">
    <property type="family name" value="Glycosyltransferase Family 2"/>
</dbReference>
<feature type="domain" description="Glycosyltransferase 2-like" evidence="9">
    <location>
        <begin position="12"/>
        <end position="171"/>
    </location>
</feature>
<dbReference type="Proteomes" id="UP000000788">
    <property type="component" value="Chromosome"/>
</dbReference>
<dbReference type="Pfam" id="PF04138">
    <property type="entry name" value="GtrA_DPMS_TM"/>
    <property type="match status" value="1"/>
</dbReference>
<keyword evidence="6 8" id="KW-1133">Transmembrane helix</keyword>
<feature type="domain" description="GtrA/DPMS transmembrane" evidence="10">
    <location>
        <begin position="251"/>
        <end position="368"/>
    </location>
</feature>
<evidence type="ECO:0000313" key="11">
    <source>
        <dbReference type="EMBL" id="ABX09193.1"/>
    </source>
</evidence>
<sequence length="371" mass="41612">MPDISISNLRLSIVLPTFRERENIPQIVEQLFKLGSYYELEILIIDDDSRDGTFDFVKNLSIEDHRVRIIRRVGRSGLASAIKEGFLNATGDIVALMDADGQHQPVDVFKAIDYLISNNYDLVIGSRFLERANILGLSQRRVGGSSMANYVAKLSLPKNYNHITDYMSGCFVLRLNKCLPIIYKVDVNGFKFLYEFLALTKGRLWVGEVPLSFQPRLHGTSKLDISIVWDFMISLLHTLSCRILPRRAISFAIVGLTGVGVQLVATNIMMRFFLLTFKEALPIAVISAATSNYLINNALTFRSKRLAGISLLKGLLKFLLVASFPVIANVGLATAFYNIVSENETWAQLAGISIVFIWNYVASSRFVWNTP</sequence>
<dbReference type="EMBL" id="CP000878">
    <property type="protein sequence ID" value="ABX09193.1"/>
    <property type="molecule type" value="Genomic_DNA"/>
</dbReference>
<dbReference type="AlphaFoldDB" id="A9BBI1"/>
<keyword evidence="12" id="KW-1185">Reference proteome</keyword>
<comment type="similarity">
    <text evidence="2">Belongs to the glycosyltransferase 2 family.</text>
</comment>
<organism evidence="11 12">
    <name type="scientific">Prochlorococcus marinus (strain MIT 9211)</name>
    <dbReference type="NCBI Taxonomy" id="93059"/>
    <lineage>
        <taxon>Bacteria</taxon>
        <taxon>Bacillati</taxon>
        <taxon>Cyanobacteriota</taxon>
        <taxon>Cyanophyceae</taxon>
        <taxon>Synechococcales</taxon>
        <taxon>Prochlorococcaceae</taxon>
        <taxon>Prochlorococcus</taxon>
    </lineage>
</organism>
<dbReference type="Pfam" id="PF00535">
    <property type="entry name" value="Glycos_transf_2"/>
    <property type="match status" value="1"/>
</dbReference>
<evidence type="ECO:0000256" key="7">
    <source>
        <dbReference type="ARBA" id="ARBA00023136"/>
    </source>
</evidence>
<protein>
    <submittedName>
        <fullName evidence="11">Predicted membrane protein</fullName>
        <ecNumber evidence="11">2.4.1.83</ecNumber>
    </submittedName>
</protein>
<evidence type="ECO:0000256" key="4">
    <source>
        <dbReference type="ARBA" id="ARBA00022679"/>
    </source>
</evidence>
<dbReference type="InterPro" id="IPR039528">
    <property type="entry name" value="DPM1-like"/>
</dbReference>
<reference evidence="11 12" key="1">
    <citation type="journal article" date="2007" name="PLoS Genet.">
        <title>Patterns and implications of gene gain and loss in the evolution of Prochlorococcus.</title>
        <authorList>
            <person name="Kettler G.C."/>
            <person name="Martiny A.C."/>
            <person name="Huang K."/>
            <person name="Zucker J."/>
            <person name="Coleman M.L."/>
            <person name="Rodrigue S."/>
            <person name="Chen F."/>
            <person name="Lapidus A."/>
            <person name="Ferriera S."/>
            <person name="Johnson J."/>
            <person name="Steglich C."/>
            <person name="Church G.M."/>
            <person name="Richardson P."/>
            <person name="Chisholm S.W."/>
        </authorList>
    </citation>
    <scope>NUCLEOTIDE SEQUENCE [LARGE SCALE GENOMIC DNA]</scope>
    <source>
        <strain evidence="12">MIT 9211</strain>
    </source>
</reference>
<dbReference type="RefSeq" id="WP_012195814.1">
    <property type="nucleotide sequence ID" value="NC_009976.1"/>
</dbReference>
<feature type="transmembrane region" description="Helical" evidence="8">
    <location>
        <begin position="248"/>
        <end position="274"/>
    </location>
</feature>
<accession>A9BBI1</accession>
<dbReference type="InterPro" id="IPR007267">
    <property type="entry name" value="GtrA_DPMS_TM"/>
</dbReference>
<proteinExistence type="inferred from homology"/>
<keyword evidence="3 11" id="KW-0328">Glycosyltransferase</keyword>
<feature type="transmembrane region" description="Helical" evidence="8">
    <location>
        <begin position="319"/>
        <end position="340"/>
    </location>
</feature>
<evidence type="ECO:0000256" key="5">
    <source>
        <dbReference type="ARBA" id="ARBA00022692"/>
    </source>
</evidence>
<dbReference type="SUPFAM" id="SSF53448">
    <property type="entry name" value="Nucleotide-diphospho-sugar transferases"/>
    <property type="match status" value="1"/>
</dbReference>
<dbReference type="EC" id="2.4.1.83" evidence="11"/>
<comment type="subcellular location">
    <subcellularLocation>
        <location evidence="1">Membrane</location>
        <topology evidence="1">Multi-pass membrane protein</topology>
    </subcellularLocation>
</comment>
<feature type="transmembrane region" description="Helical" evidence="8">
    <location>
        <begin position="346"/>
        <end position="368"/>
    </location>
</feature>
<dbReference type="HOGENOM" id="CLU_039727_0_0_3"/>
<gene>
    <name evidence="11" type="ordered locus">P9211_12621</name>
</gene>
<dbReference type="InterPro" id="IPR029044">
    <property type="entry name" value="Nucleotide-diphossugar_trans"/>
</dbReference>
<dbReference type="GO" id="GO:0000271">
    <property type="term" value="P:polysaccharide biosynthetic process"/>
    <property type="evidence" value="ECO:0007669"/>
    <property type="project" value="InterPro"/>
</dbReference>
<evidence type="ECO:0000256" key="6">
    <source>
        <dbReference type="ARBA" id="ARBA00022989"/>
    </source>
</evidence>
<evidence type="ECO:0000256" key="2">
    <source>
        <dbReference type="ARBA" id="ARBA00006739"/>
    </source>
</evidence>
<feature type="transmembrane region" description="Helical" evidence="8">
    <location>
        <begin position="280"/>
        <end position="299"/>
    </location>
</feature>
<dbReference type="Gene3D" id="3.90.550.10">
    <property type="entry name" value="Spore Coat Polysaccharide Biosynthesis Protein SpsA, Chain A"/>
    <property type="match status" value="1"/>
</dbReference>
<evidence type="ECO:0000259" key="9">
    <source>
        <dbReference type="Pfam" id="PF00535"/>
    </source>
</evidence>
<dbReference type="InterPro" id="IPR001173">
    <property type="entry name" value="Glyco_trans_2-like"/>
</dbReference>
<evidence type="ECO:0000259" key="10">
    <source>
        <dbReference type="Pfam" id="PF04138"/>
    </source>
</evidence>
<keyword evidence="5 8" id="KW-0812">Transmembrane</keyword>
<dbReference type="KEGG" id="pmj:P9211_12621"/>
<keyword evidence="4 11" id="KW-0808">Transferase</keyword>
<name>A9BBI1_PROM4</name>
<dbReference type="PANTHER" id="PTHR43398">
    <property type="entry name" value="DOLICHOL-PHOSPHATE MANNOSYLTRANSFERASE SUBUNIT 1"/>
    <property type="match status" value="1"/>
</dbReference>
<evidence type="ECO:0000256" key="8">
    <source>
        <dbReference type="SAM" id="Phobius"/>
    </source>
</evidence>
<dbReference type="STRING" id="93059.P9211_12621"/>
<keyword evidence="7 8" id="KW-0472">Membrane</keyword>
<evidence type="ECO:0000313" key="12">
    <source>
        <dbReference type="Proteomes" id="UP000000788"/>
    </source>
</evidence>
<dbReference type="OrthoDB" id="9810303at2"/>
<dbReference type="GO" id="GO:0009247">
    <property type="term" value="P:glycolipid biosynthetic process"/>
    <property type="evidence" value="ECO:0007669"/>
    <property type="project" value="TreeGrafter"/>
</dbReference>
<dbReference type="PANTHER" id="PTHR43398:SF1">
    <property type="entry name" value="DOLICHOL-PHOSPHATE MANNOSYLTRANSFERASE SUBUNIT 1"/>
    <property type="match status" value="1"/>
</dbReference>
<evidence type="ECO:0000256" key="3">
    <source>
        <dbReference type="ARBA" id="ARBA00022676"/>
    </source>
</evidence>
<evidence type="ECO:0000256" key="1">
    <source>
        <dbReference type="ARBA" id="ARBA00004141"/>
    </source>
</evidence>